<evidence type="ECO:0000313" key="3">
    <source>
        <dbReference type="EMBL" id="GLD69151.1"/>
    </source>
</evidence>
<organism evidence="3 4">
    <name type="scientific">Lates japonicus</name>
    <name type="common">Japanese lates</name>
    <dbReference type="NCBI Taxonomy" id="270547"/>
    <lineage>
        <taxon>Eukaryota</taxon>
        <taxon>Metazoa</taxon>
        <taxon>Chordata</taxon>
        <taxon>Craniata</taxon>
        <taxon>Vertebrata</taxon>
        <taxon>Euteleostomi</taxon>
        <taxon>Actinopterygii</taxon>
        <taxon>Neopterygii</taxon>
        <taxon>Teleostei</taxon>
        <taxon>Neoteleostei</taxon>
        <taxon>Acanthomorphata</taxon>
        <taxon>Carangaria</taxon>
        <taxon>Carangaria incertae sedis</taxon>
        <taxon>Centropomidae</taxon>
        <taxon>Lates</taxon>
    </lineage>
</organism>
<name>A0AAD3RI55_LATJO</name>
<feature type="compositionally biased region" description="Acidic residues" evidence="1">
    <location>
        <begin position="1"/>
        <end position="11"/>
    </location>
</feature>
<dbReference type="EMBL" id="BRZM01000177">
    <property type="protein sequence ID" value="GLD69151.1"/>
    <property type="molecule type" value="Genomic_DNA"/>
</dbReference>
<sequence length="381" mass="42594">MPPDSDQESDASETKQDSTGEVESAQESDLYDDCYSPEENEEETEETKGRGWESRDGQIVWSPSHAETLPYLPATRVTPGPTQYAKDRISCVKSCFDLLITEDIIQGRHVLVDTTNLQARRSVADWSDVHATDLQAYIGLLILAGVYRSRNESTASLWDEYHRRAIFRATMPKRPDVCVDEQFLPFRGRCEFRQHVPNHPAKYGIKVWATCDVVTSYAWKLQLCTGASADSPAEERVDQRKRVVLELTEGLQGNTVTCDNVFTSYALADELLKRKVTLVDVHGVTDYNRCKRAVDNLDKAVCTYSCKRKTTLWPLVFFYYILDVSAYNAFVLWTAVEQGEEVQTEAVHGGVGENARVGAVGTETAPAPCTSRCRHGGGSTV</sequence>
<proteinExistence type="predicted"/>
<keyword evidence="4" id="KW-1185">Reference proteome</keyword>
<gene>
    <name evidence="3" type="ORF">AKAME5_002046400</name>
</gene>
<feature type="compositionally biased region" description="Basic and acidic residues" evidence="1">
    <location>
        <begin position="46"/>
        <end position="56"/>
    </location>
</feature>
<evidence type="ECO:0000313" key="4">
    <source>
        <dbReference type="Proteomes" id="UP001279410"/>
    </source>
</evidence>
<dbReference type="PANTHER" id="PTHR46599:SF6">
    <property type="entry name" value="DUAL SPECIFICITY PHOSPHATASE 26"/>
    <property type="match status" value="1"/>
</dbReference>
<feature type="domain" description="PiggyBac transposable element-derived protein" evidence="2">
    <location>
        <begin position="176"/>
        <end position="278"/>
    </location>
</feature>
<feature type="domain" description="PiggyBac transposable element-derived protein" evidence="2">
    <location>
        <begin position="284"/>
        <end position="330"/>
    </location>
</feature>
<feature type="compositionally biased region" description="Acidic residues" evidence="1">
    <location>
        <begin position="24"/>
        <end position="45"/>
    </location>
</feature>
<evidence type="ECO:0000256" key="1">
    <source>
        <dbReference type="SAM" id="MobiDB-lite"/>
    </source>
</evidence>
<accession>A0AAD3RI55</accession>
<feature type="domain" description="PiggyBac transposable element-derived protein" evidence="2">
    <location>
        <begin position="94"/>
        <end position="173"/>
    </location>
</feature>
<dbReference type="Pfam" id="PF13843">
    <property type="entry name" value="DDE_Tnp_1_7"/>
    <property type="match status" value="3"/>
</dbReference>
<dbReference type="AlphaFoldDB" id="A0AAD3RI55"/>
<comment type="caution">
    <text evidence="3">The sequence shown here is derived from an EMBL/GenBank/DDBJ whole genome shotgun (WGS) entry which is preliminary data.</text>
</comment>
<feature type="region of interest" description="Disordered" evidence="1">
    <location>
        <begin position="1"/>
        <end position="56"/>
    </location>
</feature>
<dbReference type="PANTHER" id="PTHR46599">
    <property type="entry name" value="PIGGYBAC TRANSPOSABLE ELEMENT-DERIVED PROTEIN 4"/>
    <property type="match status" value="1"/>
</dbReference>
<reference evidence="3" key="1">
    <citation type="submission" date="2022-08" db="EMBL/GenBank/DDBJ databases">
        <title>Genome sequencing of akame (Lates japonicus).</title>
        <authorList>
            <person name="Hashiguchi Y."/>
            <person name="Takahashi H."/>
        </authorList>
    </citation>
    <scope>NUCLEOTIDE SEQUENCE</scope>
    <source>
        <strain evidence="3">Kochi</strain>
    </source>
</reference>
<evidence type="ECO:0000259" key="2">
    <source>
        <dbReference type="Pfam" id="PF13843"/>
    </source>
</evidence>
<protein>
    <submittedName>
        <fullName evidence="3">PiggyBac transposable element-derived protein 4-like protein</fullName>
    </submittedName>
</protein>
<dbReference type="Proteomes" id="UP001279410">
    <property type="component" value="Unassembled WGS sequence"/>
</dbReference>
<dbReference type="InterPro" id="IPR029526">
    <property type="entry name" value="PGBD"/>
</dbReference>